<keyword evidence="2" id="KW-1133">Transmembrane helix</keyword>
<protein>
    <submittedName>
        <fullName evidence="3">Uncharacterized protein</fullName>
    </submittedName>
</protein>
<keyword evidence="2" id="KW-0812">Transmembrane</keyword>
<feature type="transmembrane region" description="Helical" evidence="2">
    <location>
        <begin position="779"/>
        <end position="806"/>
    </location>
</feature>
<comment type="caution">
    <text evidence="3">The sequence shown here is derived from an EMBL/GenBank/DDBJ whole genome shotgun (WGS) entry which is preliminary data.</text>
</comment>
<evidence type="ECO:0000313" key="4">
    <source>
        <dbReference type="Proteomes" id="UP000241890"/>
    </source>
</evidence>
<feature type="transmembrane region" description="Helical" evidence="2">
    <location>
        <begin position="696"/>
        <end position="713"/>
    </location>
</feature>
<dbReference type="Proteomes" id="UP000241890">
    <property type="component" value="Unassembled WGS sequence"/>
</dbReference>
<keyword evidence="4" id="KW-1185">Reference proteome</keyword>
<evidence type="ECO:0000256" key="2">
    <source>
        <dbReference type="SAM" id="Phobius"/>
    </source>
</evidence>
<feature type="transmembrane region" description="Helical" evidence="2">
    <location>
        <begin position="183"/>
        <end position="202"/>
    </location>
</feature>
<reference evidence="3 4" key="1">
    <citation type="submission" date="2017-12" db="EMBL/GenBank/DDBJ databases">
        <title>Sequencing, de novo assembly and annotation of complete genome of a new Thraustochytrid species, strain FCC1311.</title>
        <authorList>
            <person name="Sedici K."/>
            <person name="Godart F."/>
            <person name="Aiese Cigliano R."/>
            <person name="Sanseverino W."/>
            <person name="Barakat M."/>
            <person name="Ortet P."/>
            <person name="Marechal E."/>
            <person name="Cagnac O."/>
            <person name="Amato A."/>
        </authorList>
    </citation>
    <scope>NUCLEOTIDE SEQUENCE [LARGE SCALE GENOMIC DNA]</scope>
</reference>
<feature type="transmembrane region" description="Helical" evidence="2">
    <location>
        <begin position="725"/>
        <end position="744"/>
    </location>
</feature>
<keyword evidence="2" id="KW-0472">Membrane</keyword>
<evidence type="ECO:0000256" key="1">
    <source>
        <dbReference type="SAM" id="MobiDB-lite"/>
    </source>
</evidence>
<accession>A0A2R5G7R8</accession>
<feature type="region of interest" description="Disordered" evidence="1">
    <location>
        <begin position="60"/>
        <end position="94"/>
    </location>
</feature>
<sequence>MSANEILSDWAEDARAARLQDALDEVALAEKEQFTDLEAAEAAGANILSRVEEFARESLREIAEEDEDSTSKEELSSSSESDAQRSDAKGAATPLKTKGAASRCLSGFHSVVQSLLSALHVTRFRRTLARNAIVAIIACVLQWMPGIAEYSTNSFEYLIPIFVLVLGLRPFNDTFVGAETQQLIGCVVVWPPLYAFSVFMIAVSLHSLGGFCFLFGIAVLLAIMVGLSYPSIILGVLIETIMFSIMHLQVWRQYNLQDTGSSNTTVGQSEFDGSIDIITGGTFVLGVSVLLHWGGAIIIFPWFAVQHTRQTLGTRYAAHAALLRHLRPVYGRIAMYTMDPTTQQYPSGIPEDLLQKLKVAHEQEVSSIPLGQRWVAAALLETRFMFQGDGIRYLERYHGNLTLTRIARSAAFGALHRTWPFAKLGEKGLKADLMRERALFLEQEAIENIQLDEASINRKVKERTQIPLLLIKMSILLELGAQRLAALVSMKPPQPHEQSRARSDLLSLLAREQSLLNEHADELEDLARTWMARVLRTHAARVNDASRPNKEVFFRRTKLISYILILLKLAKAQEDTVAALAAESEPHPDDWRREWKLTLPFQYTFLPSYYNAKRSSFYKPLGGFLARAERWCDQFFSGHTWKMSFKFALGTTCLVLPGFLTASHSAYTSIQLLNANVSFQFILFKTQTGLVIERTLHRTSGIAIGAIAIGIGWELACIGGCSADYYQWILFAMELVTIGAYLWFRSLVPAHGYIGFAASRTVVSLAMLSTAQVEADHTYAWAQAGFVVVSSALGGAGALVLAFFLWPTSGRFFIRRTLSQTYHDFVVHFEQVLLARYERPDLMNRELTKVIALEHVIAHDLFVNMMPKLRSAQLESMQRINFDAPHELYVRAVDSTRLIWHSLWKLHHLGGIRIFLRDKAGNPAVAMRPSTARSFFAVNRWLTSAFATAAAQLGSSQRESLPVLRPLAASPELLNEMVQDFLSQAFADDLLMDQILESGDLSLLANLPFLADSLLQISFALDDLFTLMEAVVPVPEYADRLRKAEQRSFDLYARELDGTSSATLMPI</sequence>
<feature type="transmembrane region" description="Helical" evidence="2">
    <location>
        <begin position="753"/>
        <end position="773"/>
    </location>
</feature>
<dbReference type="AlphaFoldDB" id="A0A2R5G7R8"/>
<evidence type="ECO:0000313" key="3">
    <source>
        <dbReference type="EMBL" id="GBG27040.1"/>
    </source>
</evidence>
<dbReference type="InParanoid" id="A0A2R5G7R8"/>
<gene>
    <name evidence="3" type="ORF">FCC1311_032632</name>
</gene>
<feature type="transmembrane region" description="Helical" evidence="2">
    <location>
        <begin position="154"/>
        <end position="171"/>
    </location>
</feature>
<feature type="transmembrane region" description="Helical" evidence="2">
    <location>
        <begin position="283"/>
        <end position="305"/>
    </location>
</feature>
<dbReference type="EMBL" id="BEYU01000027">
    <property type="protein sequence ID" value="GBG27040.1"/>
    <property type="molecule type" value="Genomic_DNA"/>
</dbReference>
<proteinExistence type="predicted"/>
<organism evidence="3 4">
    <name type="scientific">Hondaea fermentalgiana</name>
    <dbReference type="NCBI Taxonomy" id="2315210"/>
    <lineage>
        <taxon>Eukaryota</taxon>
        <taxon>Sar</taxon>
        <taxon>Stramenopiles</taxon>
        <taxon>Bigyra</taxon>
        <taxon>Labyrinthulomycetes</taxon>
        <taxon>Thraustochytrida</taxon>
        <taxon>Thraustochytriidae</taxon>
        <taxon>Hondaea</taxon>
    </lineage>
</organism>
<feature type="transmembrane region" description="Helical" evidence="2">
    <location>
        <begin position="128"/>
        <end position="148"/>
    </location>
</feature>
<name>A0A2R5G7R8_9STRA</name>